<dbReference type="RefSeq" id="WP_008628828.1">
    <property type="nucleotide sequence ID" value="NZ_JAKEVZ010000014.1"/>
</dbReference>
<comment type="caution">
    <text evidence="1">The sequence shown here is derived from an EMBL/GenBank/DDBJ whole genome shotgun (WGS) entry which is preliminary data.</text>
</comment>
<dbReference type="Proteomes" id="UP001201449">
    <property type="component" value="Unassembled WGS sequence"/>
</dbReference>
<accession>A0ABS9BZE9</accession>
<keyword evidence="2" id="KW-1185">Reference proteome</keyword>
<organism evidence="1 2">
    <name type="scientific">Mariniradius sediminis</name>
    <dbReference type="NCBI Taxonomy" id="2909237"/>
    <lineage>
        <taxon>Bacteria</taxon>
        <taxon>Pseudomonadati</taxon>
        <taxon>Bacteroidota</taxon>
        <taxon>Cytophagia</taxon>
        <taxon>Cytophagales</taxon>
        <taxon>Cyclobacteriaceae</taxon>
        <taxon>Mariniradius</taxon>
    </lineage>
</organism>
<sequence>MKNNQEKQKNICALTMARNDTFFLTKWIDYYGGQLGKENLYVYLDGEDQVVPENAAGVNVTKRPHKQEEMTVGDRTRIGFLNQEAAKLLQRYDLVIGCDCDEFLVVDPKVGRSLRAYLSGIKVRPSVSGLGLDVGQKIGEEPTLDPTKPFLSQRSYALLDSQYTKPVVISKPVTWGAGFHRVKNHNYRIDKNLYLFHFGSVDISILENKMKDSERLKAGWTKHMLQRRRAIDLAGKKKAKPGDTYLPIAHMLQTIIRHPFAWFRPYMYFWKLIVHIPERFKNSV</sequence>
<evidence type="ECO:0000313" key="2">
    <source>
        <dbReference type="Proteomes" id="UP001201449"/>
    </source>
</evidence>
<proteinExistence type="predicted"/>
<reference evidence="1 2" key="1">
    <citation type="submission" date="2022-01" db="EMBL/GenBank/DDBJ databases">
        <title>Mariniradius saccharolyticus sp. nov., isolated from sediment of a river.</title>
        <authorList>
            <person name="Liu H."/>
        </authorList>
    </citation>
    <scope>NUCLEOTIDE SEQUENCE [LARGE SCALE GENOMIC DNA]</scope>
    <source>
        <strain evidence="1 2">RY-2</strain>
    </source>
</reference>
<protein>
    <submittedName>
        <fullName evidence="1">Glycosyltransferase family 2 protein</fullName>
    </submittedName>
</protein>
<dbReference type="Pfam" id="PF13704">
    <property type="entry name" value="Glyco_tranf_2_4"/>
    <property type="match status" value="1"/>
</dbReference>
<dbReference type="EMBL" id="JAKEVZ010000014">
    <property type="protein sequence ID" value="MCF1752705.1"/>
    <property type="molecule type" value="Genomic_DNA"/>
</dbReference>
<evidence type="ECO:0000313" key="1">
    <source>
        <dbReference type="EMBL" id="MCF1752705.1"/>
    </source>
</evidence>
<name>A0ABS9BZE9_9BACT</name>
<gene>
    <name evidence="1" type="ORF">L0U89_16725</name>
</gene>